<feature type="transmembrane region" description="Helical" evidence="1">
    <location>
        <begin position="155"/>
        <end position="173"/>
    </location>
</feature>
<feature type="transmembrane region" description="Helical" evidence="1">
    <location>
        <begin position="52"/>
        <end position="73"/>
    </location>
</feature>
<reference evidence="3" key="1">
    <citation type="journal article" date="2023" name="Int. J. Syst. Evol. Microbiol.">
        <title>Methylocystis iwaonis sp. nov., a type II methane-oxidizing bacterium from surface soil of a rice paddy field in Japan, and emended description of the genus Methylocystis (ex Whittenbury et al. 1970) Bowman et al. 1993.</title>
        <authorList>
            <person name="Kaise H."/>
            <person name="Sawadogo J.B."/>
            <person name="Alam M.S."/>
            <person name="Ueno C."/>
            <person name="Dianou D."/>
            <person name="Shinjo R."/>
            <person name="Asakawa S."/>
        </authorList>
    </citation>
    <scope>NUCLEOTIDE SEQUENCE</scope>
    <source>
        <strain evidence="3">LMG27198</strain>
    </source>
</reference>
<evidence type="ECO:0000256" key="1">
    <source>
        <dbReference type="SAM" id="Phobius"/>
    </source>
</evidence>
<keyword evidence="1" id="KW-0472">Membrane</keyword>
<feature type="transmembrane region" description="Helical" evidence="1">
    <location>
        <begin position="179"/>
        <end position="200"/>
    </location>
</feature>
<dbReference type="AlphaFoldDB" id="A0A9W6GSQ7"/>
<feature type="transmembrane region" description="Helical" evidence="1">
    <location>
        <begin position="122"/>
        <end position="143"/>
    </location>
</feature>
<protein>
    <recommendedName>
        <fullName evidence="2">CAAX prenyl protease 2/Lysostaphin resistance protein A-like domain-containing protein</fullName>
    </recommendedName>
</protein>
<dbReference type="InterPro" id="IPR003675">
    <property type="entry name" value="Rce1/LyrA-like_dom"/>
</dbReference>
<comment type="caution">
    <text evidence="3">The sequence shown here is derived from an EMBL/GenBank/DDBJ whole genome shotgun (WGS) entry which is preliminary data.</text>
</comment>
<dbReference type="Pfam" id="PF02517">
    <property type="entry name" value="Rce1-like"/>
    <property type="match status" value="1"/>
</dbReference>
<dbReference type="GO" id="GO:0004175">
    <property type="term" value="F:endopeptidase activity"/>
    <property type="evidence" value="ECO:0007669"/>
    <property type="project" value="UniProtKB-ARBA"/>
</dbReference>
<dbReference type="Proteomes" id="UP001144323">
    <property type="component" value="Unassembled WGS sequence"/>
</dbReference>
<proteinExistence type="predicted"/>
<keyword evidence="1" id="KW-1133">Transmembrane helix</keyword>
<sequence length="297" mass="32208">MDKLTEQKPGLLLRLAKFPLIFLAILYVVLTYLYLSGYFFRTSFTQGPMQGLAASAMTCAMMLIMYAALVYFIERRNVSELVVAPMAWEFGFGLLLGFGLYSLCILILIGLGVYRIEGVNAWQVLLPGLAAPLATGVFEELLFRGGVFRIAEKWFGTWIALLISSLVFGLVHLENDAATMRGIVSISIWAGVLLAATYVLTRRLWLGIGLHAAWNYTQGTVYSGIVSGNQAPTSGLIKSTMQGPDWLTGGAFGVEASVIALLVCTAAGATMMVMAVWRGNILPPMWSRARDGDAGAV</sequence>
<gene>
    <name evidence="3" type="ORF">LMG27198_12300</name>
</gene>
<dbReference type="GO" id="GO:0080120">
    <property type="term" value="P:CAAX-box protein maturation"/>
    <property type="evidence" value="ECO:0007669"/>
    <property type="project" value="UniProtKB-ARBA"/>
</dbReference>
<feature type="domain" description="CAAX prenyl protease 2/Lysostaphin resistance protein A-like" evidence="2">
    <location>
        <begin position="123"/>
        <end position="216"/>
    </location>
</feature>
<feature type="transmembrane region" description="Helical" evidence="1">
    <location>
        <begin position="94"/>
        <end position="116"/>
    </location>
</feature>
<dbReference type="EMBL" id="BSEC01000001">
    <property type="protein sequence ID" value="GLI92238.1"/>
    <property type="molecule type" value="Genomic_DNA"/>
</dbReference>
<feature type="transmembrane region" description="Helical" evidence="1">
    <location>
        <begin position="20"/>
        <end position="40"/>
    </location>
</feature>
<keyword evidence="1" id="KW-0812">Transmembrane</keyword>
<dbReference type="PANTHER" id="PTHR39430">
    <property type="entry name" value="MEMBRANE-ASSOCIATED PROTEASE-RELATED"/>
    <property type="match status" value="1"/>
</dbReference>
<organism evidence="3 4">
    <name type="scientific">Methylocystis echinoides</name>
    <dbReference type="NCBI Taxonomy" id="29468"/>
    <lineage>
        <taxon>Bacteria</taxon>
        <taxon>Pseudomonadati</taxon>
        <taxon>Pseudomonadota</taxon>
        <taxon>Alphaproteobacteria</taxon>
        <taxon>Hyphomicrobiales</taxon>
        <taxon>Methylocystaceae</taxon>
        <taxon>Methylocystis</taxon>
    </lineage>
</organism>
<dbReference type="PANTHER" id="PTHR39430:SF1">
    <property type="entry name" value="PROTEASE"/>
    <property type="match status" value="1"/>
</dbReference>
<accession>A0A9W6GSQ7</accession>
<evidence type="ECO:0000259" key="2">
    <source>
        <dbReference type="Pfam" id="PF02517"/>
    </source>
</evidence>
<keyword evidence="4" id="KW-1185">Reference proteome</keyword>
<evidence type="ECO:0000313" key="3">
    <source>
        <dbReference type="EMBL" id="GLI92238.1"/>
    </source>
</evidence>
<name>A0A9W6GSQ7_9HYPH</name>
<evidence type="ECO:0000313" key="4">
    <source>
        <dbReference type="Proteomes" id="UP001144323"/>
    </source>
</evidence>
<dbReference type="RefSeq" id="WP_281801330.1">
    <property type="nucleotide sequence ID" value="NZ_BSEC01000001.1"/>
</dbReference>